<protein>
    <submittedName>
        <fullName evidence="1">Plasmolipin</fullName>
    </submittedName>
</protein>
<organism evidence="1 2">
    <name type="scientific">Nibea albiflora</name>
    <name type="common">Yellow drum</name>
    <name type="synonym">Corvina albiflora</name>
    <dbReference type="NCBI Taxonomy" id="240163"/>
    <lineage>
        <taxon>Eukaryota</taxon>
        <taxon>Metazoa</taxon>
        <taxon>Chordata</taxon>
        <taxon>Craniata</taxon>
        <taxon>Vertebrata</taxon>
        <taxon>Euteleostomi</taxon>
        <taxon>Actinopterygii</taxon>
        <taxon>Neopterygii</taxon>
        <taxon>Teleostei</taxon>
        <taxon>Neoteleostei</taxon>
        <taxon>Acanthomorphata</taxon>
        <taxon>Eupercaria</taxon>
        <taxon>Sciaenidae</taxon>
        <taxon>Nibea</taxon>
    </lineage>
</organism>
<gene>
    <name evidence="1" type="primary">PLLP</name>
    <name evidence="1" type="ORF">GBF38_020169</name>
</gene>
<dbReference type="Proteomes" id="UP000805704">
    <property type="component" value="Chromosome 12"/>
</dbReference>
<name>A0ACB7FD06_NIBAL</name>
<dbReference type="EMBL" id="CM024800">
    <property type="protein sequence ID" value="KAG8012419.1"/>
    <property type="molecule type" value="Genomic_DNA"/>
</dbReference>
<comment type="caution">
    <text evidence="1">The sequence shown here is derived from an EMBL/GenBank/DDBJ whole genome shotgun (WGS) entry which is preliminary data.</text>
</comment>
<accession>A0ACB7FD06</accession>
<proteinExistence type="predicted"/>
<evidence type="ECO:0000313" key="2">
    <source>
        <dbReference type="Proteomes" id="UP000805704"/>
    </source>
</evidence>
<sequence>MADFPSKVTTETSSPHSQGSQMGSSLRGLAANVTSGMNMSFIRSMPALMMIGEIVMGMIHFSLIASVQFTLVPAYGWVMFVAISLWLLTIILFCMTLYDVQQKVTAVPWPMAVMVYHVAATVLSLTALLTNIVTISAGYNIILTGWDLVQFYRHMSAATFFSGFVFGLYSGSVGYSYKDWRGDGGIASTNTVPT</sequence>
<evidence type="ECO:0000313" key="1">
    <source>
        <dbReference type="EMBL" id="KAG8012419.1"/>
    </source>
</evidence>
<keyword evidence="2" id="KW-1185">Reference proteome</keyword>
<reference evidence="1" key="1">
    <citation type="submission" date="2020-04" db="EMBL/GenBank/DDBJ databases">
        <title>A chromosome-scale assembly and high-density genetic map of the yellow drum (Nibea albiflora) genome.</title>
        <authorList>
            <person name="Xu D."/>
            <person name="Zhang W."/>
            <person name="Chen R."/>
            <person name="Tan P."/>
            <person name="Wang L."/>
            <person name="Song H."/>
            <person name="Tian L."/>
            <person name="Zhu Q."/>
            <person name="Wang B."/>
        </authorList>
    </citation>
    <scope>NUCLEOTIDE SEQUENCE</scope>
    <source>
        <strain evidence="1">ZJHYS-2018</strain>
    </source>
</reference>